<keyword evidence="2" id="KW-0813">Transport</keyword>
<keyword evidence="4" id="KW-0653">Protein transport</keyword>
<dbReference type="PANTHER" id="PTHR20939:SF11">
    <property type="entry name" value="LD12265P"/>
    <property type="match status" value="1"/>
</dbReference>
<dbReference type="EnsemblMetazoa" id="CLYHEMT007822.1">
    <property type="protein sequence ID" value="CLYHEMP007822.1"/>
    <property type="gene ID" value="CLYHEMG007822"/>
</dbReference>
<keyword evidence="10" id="KW-1185">Reference proteome</keyword>
<dbReference type="InterPro" id="IPR036871">
    <property type="entry name" value="PX_dom_sf"/>
</dbReference>
<evidence type="ECO:0000259" key="8">
    <source>
        <dbReference type="PROSITE" id="PS50195"/>
    </source>
</evidence>
<dbReference type="AlphaFoldDB" id="A0A7M5VDF6"/>
<dbReference type="PROSITE" id="PS50195">
    <property type="entry name" value="PX"/>
    <property type="match status" value="1"/>
</dbReference>
<dbReference type="OrthoDB" id="5975050at2759"/>
<keyword evidence="5" id="KW-0446">Lipid-binding</keyword>
<dbReference type="GO" id="GO:0015031">
    <property type="term" value="P:protein transport"/>
    <property type="evidence" value="ECO:0007669"/>
    <property type="project" value="UniProtKB-KW"/>
</dbReference>
<dbReference type="Proteomes" id="UP000594262">
    <property type="component" value="Unplaced"/>
</dbReference>
<dbReference type="GO" id="GO:1901981">
    <property type="term" value="F:phosphatidylinositol phosphate binding"/>
    <property type="evidence" value="ECO:0007669"/>
    <property type="project" value="TreeGrafter"/>
</dbReference>
<dbReference type="InterPro" id="IPR001683">
    <property type="entry name" value="PX_dom"/>
</dbReference>
<dbReference type="SMART" id="SM00312">
    <property type="entry name" value="PX"/>
    <property type="match status" value="1"/>
</dbReference>
<feature type="domain" description="PX" evidence="8">
    <location>
        <begin position="29"/>
        <end position="148"/>
    </location>
</feature>
<feature type="region of interest" description="Disordered" evidence="7">
    <location>
        <begin position="1"/>
        <end position="21"/>
    </location>
</feature>
<accession>A0A7M5VDF6</accession>
<dbReference type="GO" id="GO:0031901">
    <property type="term" value="C:early endosome membrane"/>
    <property type="evidence" value="ECO:0007669"/>
    <property type="project" value="UniProtKB-SubCell"/>
</dbReference>
<comment type="subcellular location">
    <subcellularLocation>
        <location evidence="1">Early endosome membrane</location>
        <topology evidence="1">Peripheral membrane protein</topology>
        <orientation evidence="1">Cytoplasmic side</orientation>
    </subcellularLocation>
</comment>
<evidence type="ECO:0000256" key="1">
    <source>
        <dbReference type="ARBA" id="ARBA00004469"/>
    </source>
</evidence>
<evidence type="ECO:0000256" key="5">
    <source>
        <dbReference type="ARBA" id="ARBA00023121"/>
    </source>
</evidence>
<evidence type="ECO:0000313" key="9">
    <source>
        <dbReference type="EnsemblMetazoa" id="CLYHEMP007822.1"/>
    </source>
</evidence>
<evidence type="ECO:0000256" key="3">
    <source>
        <dbReference type="ARBA" id="ARBA00022753"/>
    </source>
</evidence>
<dbReference type="InterPro" id="IPR039937">
    <property type="entry name" value="SNX20/SNX21"/>
</dbReference>
<evidence type="ECO:0000256" key="6">
    <source>
        <dbReference type="ARBA" id="ARBA00023136"/>
    </source>
</evidence>
<evidence type="ECO:0000256" key="7">
    <source>
        <dbReference type="SAM" id="MobiDB-lite"/>
    </source>
</evidence>
<keyword evidence="3" id="KW-0967">Endosome</keyword>
<name>A0A7M5VDF6_9CNID</name>
<evidence type="ECO:0000256" key="4">
    <source>
        <dbReference type="ARBA" id="ARBA00022927"/>
    </source>
</evidence>
<reference evidence="9" key="1">
    <citation type="submission" date="2021-01" db="UniProtKB">
        <authorList>
            <consortium name="EnsemblMetazoa"/>
        </authorList>
    </citation>
    <scope>IDENTIFICATION</scope>
</reference>
<dbReference type="PANTHER" id="PTHR20939">
    <property type="entry name" value="SORTING NEXIN 20, 21"/>
    <property type="match status" value="1"/>
</dbReference>
<keyword evidence="6" id="KW-0472">Membrane</keyword>
<sequence>DGENDGNEEDERNDRRAANEIPNVPQEVMKINFDIIQTKVISKGRRKFTVYVIIVMETPGLDADKAIIERRYNEFNALHKGLRKEFPKVMKNVPHFPRKKFFGSSLLKNLVEDRCRLFEKYLRYLYHQEGVAESKAFQKFFVKSHLKHATELLKCEQYEESCKQYQLAAHLQKKLGTGNMEDRIIALCGVVETCKNMSDYKLANIRGTECLEILKLSSNPTQYDVSNPFLLGLMTSVIDARKRENVDVQSWKGLDIDFRKCKEQSSNGHDQIESLRVLLVKKY</sequence>
<dbReference type="Gene3D" id="3.30.1520.10">
    <property type="entry name" value="Phox-like domain"/>
    <property type="match status" value="1"/>
</dbReference>
<dbReference type="SUPFAM" id="SSF64268">
    <property type="entry name" value="PX domain"/>
    <property type="match status" value="1"/>
</dbReference>
<evidence type="ECO:0000256" key="2">
    <source>
        <dbReference type="ARBA" id="ARBA00022448"/>
    </source>
</evidence>
<protein>
    <recommendedName>
        <fullName evidence="8">PX domain-containing protein</fullName>
    </recommendedName>
</protein>
<dbReference type="Pfam" id="PF00787">
    <property type="entry name" value="PX"/>
    <property type="match status" value="1"/>
</dbReference>
<feature type="compositionally biased region" description="Acidic residues" evidence="7">
    <location>
        <begin position="1"/>
        <end position="11"/>
    </location>
</feature>
<evidence type="ECO:0000313" key="10">
    <source>
        <dbReference type="Proteomes" id="UP000594262"/>
    </source>
</evidence>
<organism evidence="9 10">
    <name type="scientific">Clytia hemisphaerica</name>
    <dbReference type="NCBI Taxonomy" id="252671"/>
    <lineage>
        <taxon>Eukaryota</taxon>
        <taxon>Metazoa</taxon>
        <taxon>Cnidaria</taxon>
        <taxon>Hydrozoa</taxon>
        <taxon>Hydroidolina</taxon>
        <taxon>Leptothecata</taxon>
        <taxon>Obeliida</taxon>
        <taxon>Clytiidae</taxon>
        <taxon>Clytia</taxon>
    </lineage>
</organism>
<proteinExistence type="predicted"/>